<comment type="caution">
    <text evidence="3">The sequence shown here is derived from an EMBL/GenBank/DDBJ whole genome shotgun (WGS) entry which is preliminary data.</text>
</comment>
<reference evidence="3" key="2">
    <citation type="submission" date="2020-09" db="EMBL/GenBank/DDBJ databases">
        <authorList>
            <person name="Sun Q."/>
            <person name="Zhou Y."/>
        </authorList>
    </citation>
    <scope>NUCLEOTIDE SEQUENCE</scope>
    <source>
        <strain evidence="3">CGMCC 1.16067</strain>
    </source>
</reference>
<dbReference type="PANTHER" id="PTHR43056:SF10">
    <property type="entry name" value="COCE_NOND FAMILY, PUTATIVE (AFU_ORTHOLOGUE AFUA_7G00600)-RELATED"/>
    <property type="match status" value="1"/>
</dbReference>
<dbReference type="Gene3D" id="3.40.50.1820">
    <property type="entry name" value="alpha/beta hydrolase"/>
    <property type="match status" value="1"/>
</dbReference>
<dbReference type="SUPFAM" id="SSF49785">
    <property type="entry name" value="Galactose-binding domain-like"/>
    <property type="match status" value="1"/>
</dbReference>
<keyword evidence="1" id="KW-0378">Hydrolase</keyword>
<accession>A0A917BIP8</accession>
<dbReference type="RefSeq" id="WP_188779084.1">
    <property type="nucleotide sequence ID" value="NZ_BMKQ01000001.1"/>
</dbReference>
<evidence type="ECO:0000256" key="1">
    <source>
        <dbReference type="ARBA" id="ARBA00022801"/>
    </source>
</evidence>
<dbReference type="Proteomes" id="UP000649179">
    <property type="component" value="Unassembled WGS sequence"/>
</dbReference>
<dbReference type="AlphaFoldDB" id="A0A917BIP8"/>
<evidence type="ECO:0000259" key="2">
    <source>
        <dbReference type="SMART" id="SM00939"/>
    </source>
</evidence>
<organism evidence="3 4">
    <name type="scientific">Marmoricola endophyticus</name>
    <dbReference type="NCBI Taxonomy" id="2040280"/>
    <lineage>
        <taxon>Bacteria</taxon>
        <taxon>Bacillati</taxon>
        <taxon>Actinomycetota</taxon>
        <taxon>Actinomycetes</taxon>
        <taxon>Propionibacteriales</taxon>
        <taxon>Nocardioidaceae</taxon>
        <taxon>Marmoricola</taxon>
    </lineage>
</organism>
<dbReference type="InterPro" id="IPR005674">
    <property type="entry name" value="CocE/Ser_esterase"/>
</dbReference>
<dbReference type="InterPro" id="IPR000383">
    <property type="entry name" value="Xaa-Pro-like_dom"/>
</dbReference>
<dbReference type="Pfam" id="PF02129">
    <property type="entry name" value="Peptidase_S15"/>
    <property type="match status" value="1"/>
</dbReference>
<dbReference type="InterPro" id="IPR013736">
    <property type="entry name" value="Xaa-Pro_dipept_C"/>
</dbReference>
<dbReference type="InterPro" id="IPR029058">
    <property type="entry name" value="AB_hydrolase_fold"/>
</dbReference>
<feature type="domain" description="Xaa-Pro dipeptidyl-peptidase C-terminal" evidence="2">
    <location>
        <begin position="310"/>
        <end position="560"/>
    </location>
</feature>
<dbReference type="EMBL" id="BMKQ01000001">
    <property type="protein sequence ID" value="GGF41026.1"/>
    <property type="molecule type" value="Genomic_DNA"/>
</dbReference>
<sequence>MSGLRIDTDVEMTTRDGVVLRADVYRVDDDRPRPALLHRTPYDKTSPTLVSALVADPVALARAGYAVVVQDVRGRFASDGVLDFGEQEHDDGYDAVEWAAAQPWCDGQVGVYGSSYHAITAYAALAAAPPHLRAALVMIGAADLSTTVRPGGLLELGFLTGYSLGQCVGQVVRSDRTGEEKASLLQRIGAAAADLRGTVAHTPVAGIDVLADPDLAPWWAAWVRDESGGYVTRSAARDAPVTDVPVLSVVGTRDFMQPSMLTAFGRRDAGERHRLVVGPWAHNGTYTGNVGARTWAAAPGGVGAWQSVVQGWFDRWLRPDADPVAAPLARRLLDGPPVAWFATGPGASGAWAGGESWPPADARPVDWHLDDGGALSRDPGAGESTYVHDAATPVPTVGGAFTCAPLGPDGVQDQAARQARDDVVVWTSPRLDDDLEVVGEPVLTLRVASTGEDTDVVVVVSDVEPDGYVANVSEGALRLRTREGGTEDWLVPGRTYEVRVPLLHTAHRFAAGHRLRVDVAGSSFPRFSRNLGTREVPELGRIEDAVVTVQTVSHTGSWLTLPVRG</sequence>
<gene>
    <name evidence="3" type="ORF">GCM10011519_13420</name>
</gene>
<evidence type="ECO:0000313" key="4">
    <source>
        <dbReference type="Proteomes" id="UP000649179"/>
    </source>
</evidence>
<dbReference type="SUPFAM" id="SSF53474">
    <property type="entry name" value="alpha/beta-Hydrolases"/>
    <property type="match status" value="1"/>
</dbReference>
<dbReference type="NCBIfam" id="TIGR00976">
    <property type="entry name" value="CocE_NonD"/>
    <property type="match status" value="1"/>
</dbReference>
<evidence type="ECO:0000313" key="3">
    <source>
        <dbReference type="EMBL" id="GGF41026.1"/>
    </source>
</evidence>
<dbReference type="InterPro" id="IPR008979">
    <property type="entry name" value="Galactose-bd-like_sf"/>
</dbReference>
<reference evidence="3" key="1">
    <citation type="journal article" date="2014" name="Int. J. Syst. Evol. Microbiol.">
        <title>Complete genome sequence of Corynebacterium casei LMG S-19264T (=DSM 44701T), isolated from a smear-ripened cheese.</title>
        <authorList>
            <consortium name="US DOE Joint Genome Institute (JGI-PGF)"/>
            <person name="Walter F."/>
            <person name="Albersmeier A."/>
            <person name="Kalinowski J."/>
            <person name="Ruckert C."/>
        </authorList>
    </citation>
    <scope>NUCLEOTIDE SEQUENCE</scope>
    <source>
        <strain evidence="3">CGMCC 1.16067</strain>
    </source>
</reference>
<dbReference type="Gene3D" id="2.60.120.260">
    <property type="entry name" value="Galactose-binding domain-like"/>
    <property type="match status" value="1"/>
</dbReference>
<dbReference type="GO" id="GO:0008239">
    <property type="term" value="F:dipeptidyl-peptidase activity"/>
    <property type="evidence" value="ECO:0007669"/>
    <property type="project" value="InterPro"/>
</dbReference>
<name>A0A917BIP8_9ACTN</name>
<proteinExistence type="predicted"/>
<dbReference type="Pfam" id="PF08530">
    <property type="entry name" value="PepX_C"/>
    <property type="match status" value="1"/>
</dbReference>
<dbReference type="InterPro" id="IPR050585">
    <property type="entry name" value="Xaa-Pro_dipeptidyl-ppase/CocE"/>
</dbReference>
<dbReference type="SMART" id="SM00939">
    <property type="entry name" value="PepX_C"/>
    <property type="match status" value="1"/>
</dbReference>
<dbReference type="Gene3D" id="1.10.3020.10">
    <property type="entry name" value="alpha-amino acid ester hydrolase ( Helical cap domain)"/>
    <property type="match status" value="1"/>
</dbReference>
<protein>
    <submittedName>
        <fullName evidence="3">X-Pro dipeptidyl-peptidase</fullName>
    </submittedName>
</protein>
<keyword evidence="4" id="KW-1185">Reference proteome</keyword>
<dbReference type="PANTHER" id="PTHR43056">
    <property type="entry name" value="PEPTIDASE S9 PROLYL OLIGOPEPTIDASE"/>
    <property type="match status" value="1"/>
</dbReference>